<dbReference type="Proteomes" id="UP001428341">
    <property type="component" value="Unassembled WGS sequence"/>
</dbReference>
<dbReference type="EMBL" id="JBCGBO010000002">
    <property type="protein sequence ID" value="KAK9223110.1"/>
    <property type="molecule type" value="Genomic_DNA"/>
</dbReference>
<sequence length="95" mass="10975">MSLILLFIIITLLSLINVCLITYDRDERPVEMDCFDLADENEFALSDLNDEVHIEQVTAIEDFVEMMATNDDRDVFADECTEDFCIFCINVILTQ</sequence>
<proteinExistence type="predicted"/>
<protein>
    <submittedName>
        <fullName evidence="2">Uncharacterized protein</fullName>
    </submittedName>
</protein>
<evidence type="ECO:0000313" key="3">
    <source>
        <dbReference type="Proteomes" id="UP001428341"/>
    </source>
</evidence>
<organism evidence="2 3">
    <name type="scientific">Citrus x changshan-huyou</name>
    <dbReference type="NCBI Taxonomy" id="2935761"/>
    <lineage>
        <taxon>Eukaryota</taxon>
        <taxon>Viridiplantae</taxon>
        <taxon>Streptophyta</taxon>
        <taxon>Embryophyta</taxon>
        <taxon>Tracheophyta</taxon>
        <taxon>Spermatophyta</taxon>
        <taxon>Magnoliopsida</taxon>
        <taxon>eudicotyledons</taxon>
        <taxon>Gunneridae</taxon>
        <taxon>Pentapetalae</taxon>
        <taxon>rosids</taxon>
        <taxon>malvids</taxon>
        <taxon>Sapindales</taxon>
        <taxon>Rutaceae</taxon>
        <taxon>Aurantioideae</taxon>
        <taxon>Citrus</taxon>
    </lineage>
</organism>
<evidence type="ECO:0000256" key="1">
    <source>
        <dbReference type="SAM" id="SignalP"/>
    </source>
</evidence>
<keyword evidence="3" id="KW-1185">Reference proteome</keyword>
<keyword evidence="1" id="KW-0732">Signal</keyword>
<comment type="caution">
    <text evidence="2">The sequence shown here is derived from an EMBL/GenBank/DDBJ whole genome shotgun (WGS) entry which is preliminary data.</text>
</comment>
<reference evidence="2 3" key="1">
    <citation type="submission" date="2024-05" db="EMBL/GenBank/DDBJ databases">
        <title>Haplotype-resolved chromosome-level genome assembly of Huyou (Citrus changshanensis).</title>
        <authorList>
            <person name="Miao C."/>
            <person name="Chen W."/>
            <person name="Wu Y."/>
            <person name="Wang L."/>
            <person name="Zhao S."/>
            <person name="Grierson D."/>
            <person name="Xu C."/>
            <person name="Chen K."/>
        </authorList>
    </citation>
    <scope>NUCLEOTIDE SEQUENCE [LARGE SCALE GENOMIC DNA]</scope>
    <source>
        <strain evidence="2">01-14</strain>
        <tissue evidence="2">Leaf</tissue>
    </source>
</reference>
<name>A0AAP0MTL9_9ROSI</name>
<dbReference type="AlphaFoldDB" id="A0AAP0MTL9"/>
<evidence type="ECO:0000313" key="2">
    <source>
        <dbReference type="EMBL" id="KAK9223110.1"/>
    </source>
</evidence>
<feature type="signal peptide" evidence="1">
    <location>
        <begin position="1"/>
        <end position="21"/>
    </location>
</feature>
<gene>
    <name evidence="2" type="ORF">WN944_011552</name>
</gene>
<accession>A0AAP0MTL9</accession>
<feature type="chain" id="PRO_5042817938" evidence="1">
    <location>
        <begin position="22"/>
        <end position="95"/>
    </location>
</feature>